<evidence type="ECO:0000256" key="5">
    <source>
        <dbReference type="ARBA" id="ARBA00022832"/>
    </source>
</evidence>
<keyword evidence="5" id="KW-0276">Fatty acid metabolism</keyword>
<dbReference type="GO" id="GO:0016020">
    <property type="term" value="C:membrane"/>
    <property type="evidence" value="ECO:0007669"/>
    <property type="project" value="UniProtKB-SubCell"/>
</dbReference>
<evidence type="ECO:0000256" key="3">
    <source>
        <dbReference type="ARBA" id="ARBA00022516"/>
    </source>
</evidence>
<dbReference type="GO" id="GO:0006633">
    <property type="term" value="P:fatty acid biosynthetic process"/>
    <property type="evidence" value="ECO:0007669"/>
    <property type="project" value="UniProtKB-KW"/>
</dbReference>
<evidence type="ECO:0000256" key="4">
    <source>
        <dbReference type="ARBA" id="ARBA00022692"/>
    </source>
</evidence>
<gene>
    <name evidence="15" type="ORF">CWI84_07875</name>
</gene>
<dbReference type="AlphaFoldDB" id="A0A432ZQS8"/>
<evidence type="ECO:0000256" key="1">
    <source>
        <dbReference type="ARBA" id="ARBA00004141"/>
    </source>
</evidence>
<dbReference type="GO" id="GO:0016717">
    <property type="term" value="F:oxidoreductase activity, acting on paired donors, with oxidation of a pair of donors resulting in the reduction of molecular oxygen to two molecules of water"/>
    <property type="evidence" value="ECO:0007669"/>
    <property type="project" value="InterPro"/>
</dbReference>
<evidence type="ECO:0000256" key="6">
    <source>
        <dbReference type="ARBA" id="ARBA00022989"/>
    </source>
</evidence>
<dbReference type="OrthoDB" id="19906at2"/>
<protein>
    <submittedName>
        <fullName evidence="15">Acyl-CoA desaturase</fullName>
    </submittedName>
</protein>
<dbReference type="RefSeq" id="WP_126842039.1">
    <property type="nucleotide sequence ID" value="NZ_PIQH01000006.1"/>
</dbReference>
<organism evidence="15 16">
    <name type="scientific">Idiomarina tyrosinivorans</name>
    <dbReference type="NCBI Taxonomy" id="1445662"/>
    <lineage>
        <taxon>Bacteria</taxon>
        <taxon>Pseudomonadati</taxon>
        <taxon>Pseudomonadota</taxon>
        <taxon>Gammaproteobacteria</taxon>
        <taxon>Alteromonadales</taxon>
        <taxon>Idiomarinaceae</taxon>
        <taxon>Idiomarina</taxon>
    </lineage>
</organism>
<dbReference type="PANTHER" id="PTHR11351">
    <property type="entry name" value="ACYL-COA DESATURASE"/>
    <property type="match status" value="1"/>
</dbReference>
<comment type="similarity">
    <text evidence="2">Belongs to the fatty acid desaturase type 2 family.</text>
</comment>
<keyword evidence="7" id="KW-0560">Oxidoreductase</keyword>
<dbReference type="PRINTS" id="PR00075">
    <property type="entry name" value="FACDDSATRASE"/>
</dbReference>
<dbReference type="EMBL" id="PIQH01000006">
    <property type="protein sequence ID" value="RUO80202.1"/>
    <property type="molecule type" value="Genomic_DNA"/>
</dbReference>
<feature type="coiled-coil region" evidence="12">
    <location>
        <begin position="278"/>
        <end position="328"/>
    </location>
</feature>
<keyword evidence="10 13" id="KW-0472">Membrane</keyword>
<feature type="domain" description="Fatty acid desaturase" evidence="14">
    <location>
        <begin position="43"/>
        <end position="264"/>
    </location>
</feature>
<keyword evidence="9" id="KW-0443">Lipid metabolism</keyword>
<evidence type="ECO:0000313" key="16">
    <source>
        <dbReference type="Proteomes" id="UP000287996"/>
    </source>
</evidence>
<keyword evidence="3" id="KW-0444">Lipid biosynthesis</keyword>
<keyword evidence="8" id="KW-0408">Iron</keyword>
<feature type="transmembrane region" description="Helical" evidence="13">
    <location>
        <begin position="12"/>
        <end position="36"/>
    </location>
</feature>
<evidence type="ECO:0000256" key="10">
    <source>
        <dbReference type="ARBA" id="ARBA00023136"/>
    </source>
</evidence>
<comment type="subcellular location">
    <subcellularLocation>
        <location evidence="1">Membrane</location>
        <topology evidence="1">Multi-pass membrane protein</topology>
    </subcellularLocation>
</comment>
<reference evidence="15 16" key="1">
    <citation type="journal article" date="2011" name="Front. Microbiol.">
        <title>Genomic signatures of strain selection and enhancement in Bacillus atrophaeus var. globigii, a historical biowarfare simulant.</title>
        <authorList>
            <person name="Gibbons H.S."/>
            <person name="Broomall S.M."/>
            <person name="McNew L.A."/>
            <person name="Daligault H."/>
            <person name="Chapman C."/>
            <person name="Bruce D."/>
            <person name="Karavis M."/>
            <person name="Krepps M."/>
            <person name="McGregor P.A."/>
            <person name="Hong C."/>
            <person name="Park K.H."/>
            <person name="Akmal A."/>
            <person name="Feldman A."/>
            <person name="Lin J.S."/>
            <person name="Chang W.E."/>
            <person name="Higgs B.W."/>
            <person name="Demirev P."/>
            <person name="Lindquist J."/>
            <person name="Liem A."/>
            <person name="Fochler E."/>
            <person name="Read T.D."/>
            <person name="Tapia R."/>
            <person name="Johnson S."/>
            <person name="Bishop-Lilly K.A."/>
            <person name="Detter C."/>
            <person name="Han C."/>
            <person name="Sozhamannan S."/>
            <person name="Rosenzweig C.N."/>
            <person name="Skowronski E.W."/>
        </authorList>
    </citation>
    <scope>NUCLEOTIDE SEQUENCE [LARGE SCALE GENOMIC DNA]</scope>
    <source>
        <strain evidence="15 16">CC-PW-9</strain>
    </source>
</reference>
<evidence type="ECO:0000256" key="9">
    <source>
        <dbReference type="ARBA" id="ARBA00023098"/>
    </source>
</evidence>
<comment type="caution">
    <text evidence="15">The sequence shown here is derived from an EMBL/GenBank/DDBJ whole genome shotgun (WGS) entry which is preliminary data.</text>
</comment>
<evidence type="ECO:0000256" key="2">
    <source>
        <dbReference type="ARBA" id="ARBA00008749"/>
    </source>
</evidence>
<dbReference type="PANTHER" id="PTHR11351:SF31">
    <property type="entry name" value="DESATURASE 1, ISOFORM A-RELATED"/>
    <property type="match status" value="1"/>
</dbReference>
<dbReference type="InterPro" id="IPR015876">
    <property type="entry name" value="Acyl-CoA_DS"/>
</dbReference>
<evidence type="ECO:0000313" key="15">
    <source>
        <dbReference type="EMBL" id="RUO80202.1"/>
    </source>
</evidence>
<evidence type="ECO:0000256" key="13">
    <source>
        <dbReference type="SAM" id="Phobius"/>
    </source>
</evidence>
<accession>A0A432ZQS8</accession>
<keyword evidence="4 13" id="KW-0812">Transmembrane</keyword>
<evidence type="ECO:0000256" key="12">
    <source>
        <dbReference type="SAM" id="Coils"/>
    </source>
</evidence>
<feature type="transmembrane region" description="Helical" evidence="13">
    <location>
        <begin position="184"/>
        <end position="203"/>
    </location>
</feature>
<proteinExistence type="inferred from homology"/>
<feature type="transmembrane region" description="Helical" evidence="13">
    <location>
        <begin position="158"/>
        <end position="178"/>
    </location>
</feature>
<evidence type="ECO:0000256" key="11">
    <source>
        <dbReference type="ARBA" id="ARBA00023160"/>
    </source>
</evidence>
<evidence type="ECO:0000259" key="14">
    <source>
        <dbReference type="Pfam" id="PF00487"/>
    </source>
</evidence>
<dbReference type="Pfam" id="PF00487">
    <property type="entry name" value="FA_desaturase"/>
    <property type="match status" value="1"/>
</dbReference>
<name>A0A432ZQS8_9GAMM</name>
<keyword evidence="16" id="KW-1185">Reference proteome</keyword>
<keyword evidence="6 13" id="KW-1133">Transmembrane helix</keyword>
<dbReference type="Proteomes" id="UP000287996">
    <property type="component" value="Unassembled WGS sequence"/>
</dbReference>
<evidence type="ECO:0000256" key="8">
    <source>
        <dbReference type="ARBA" id="ARBA00023004"/>
    </source>
</evidence>
<sequence>MSNQSAKPPVIWLNVLVFAITFGVAAIGVPLYAMAYDIPSAMWWWMLASIGFAGFSITAGYHRLWAHKAYKSHAIMRFFYAIGGALALQNSALHWSSDHREHHKNVDHVDDDPYSAKRGFWYSHIGWMLREHHASSYNDYSNVKDLQKDRIVMWQHKYYLPLTLLMTIGWPIVLGVIYGDIWAALLVVGFLRLVINHHTTFFINSLAHMWGRQPYTDKNSARDNDILALFTFGEGYHNYHHIFSADYRNGIRWWQFDPTKWIIRCLSWFGLASDLRRCSGYQIERAKLEMHLKRYKEKHSDTAAADWMERIHDEYDALMQQLKAYYQARKALLDSKAKALKEQVSSSQLHHQFLEVKQRFEDQKREFKGLLRRQQPAM</sequence>
<feature type="transmembrane region" description="Helical" evidence="13">
    <location>
        <begin position="42"/>
        <end position="61"/>
    </location>
</feature>
<dbReference type="InterPro" id="IPR005804">
    <property type="entry name" value="FA_desaturase_dom"/>
</dbReference>
<keyword evidence="11" id="KW-0275">Fatty acid biosynthesis</keyword>
<keyword evidence="12" id="KW-0175">Coiled coil</keyword>
<evidence type="ECO:0000256" key="7">
    <source>
        <dbReference type="ARBA" id="ARBA00023002"/>
    </source>
</evidence>
<dbReference type="CDD" id="cd03505">
    <property type="entry name" value="Delta9-FADS-like"/>
    <property type="match status" value="1"/>
</dbReference>